<keyword evidence="1" id="KW-0472">Membrane</keyword>
<evidence type="ECO:0000313" key="2">
    <source>
        <dbReference type="EMBL" id="KKS10960.1"/>
    </source>
</evidence>
<reference evidence="2 3" key="1">
    <citation type="journal article" date="2015" name="Nature">
        <title>rRNA introns, odd ribosomes, and small enigmatic genomes across a large radiation of phyla.</title>
        <authorList>
            <person name="Brown C.T."/>
            <person name="Hug L.A."/>
            <person name="Thomas B.C."/>
            <person name="Sharon I."/>
            <person name="Castelle C.J."/>
            <person name="Singh A."/>
            <person name="Wilkins M.J."/>
            <person name="Williams K.H."/>
            <person name="Banfield J.F."/>
        </authorList>
    </citation>
    <scope>NUCLEOTIDE SEQUENCE [LARGE SCALE GENOMIC DNA]</scope>
</reference>
<sequence length="167" mass="18857">MKYWKDVGILLISVGVGLFLWGLFIVISTSISLSSSIEGVKDRAQVAADAAEIRDRLILLDERMEARGMHGGFTSLFVHSPWTDVSEIRENVKRLIGRADTVAKLDPSSDAYQQGLDDIRGTLREFDLQTFGWWTYNAGGWVFICLFVIGGFIVAFIGVIFWRREDY</sequence>
<keyword evidence="1" id="KW-1133">Transmembrane helix</keyword>
<dbReference type="EMBL" id="LCBN01000090">
    <property type="protein sequence ID" value="KKS10960.1"/>
    <property type="molecule type" value="Genomic_DNA"/>
</dbReference>
<dbReference type="AlphaFoldDB" id="A0A0G0WDC6"/>
<feature type="transmembrane region" description="Helical" evidence="1">
    <location>
        <begin position="7"/>
        <end position="27"/>
    </location>
</feature>
<dbReference type="Proteomes" id="UP000034753">
    <property type="component" value="Unassembled WGS sequence"/>
</dbReference>
<comment type="caution">
    <text evidence="2">The sequence shown here is derived from an EMBL/GenBank/DDBJ whole genome shotgun (WGS) entry which is preliminary data.</text>
</comment>
<proteinExistence type="predicted"/>
<name>A0A0G0WDC6_9BACT</name>
<keyword evidence="1" id="KW-0812">Transmembrane</keyword>
<organism evidence="2 3">
    <name type="scientific">Candidatus Daviesbacteria bacterium GW2011_GWB1_41_5</name>
    <dbReference type="NCBI Taxonomy" id="1618429"/>
    <lineage>
        <taxon>Bacteria</taxon>
        <taxon>Candidatus Daviesiibacteriota</taxon>
    </lineage>
</organism>
<accession>A0A0G0WDC6</accession>
<protein>
    <submittedName>
        <fullName evidence="2">Uncharacterized protein</fullName>
    </submittedName>
</protein>
<feature type="transmembrane region" description="Helical" evidence="1">
    <location>
        <begin position="141"/>
        <end position="162"/>
    </location>
</feature>
<gene>
    <name evidence="2" type="ORF">UU67_C0090G0005</name>
</gene>
<evidence type="ECO:0000313" key="3">
    <source>
        <dbReference type="Proteomes" id="UP000034753"/>
    </source>
</evidence>
<evidence type="ECO:0000256" key="1">
    <source>
        <dbReference type="SAM" id="Phobius"/>
    </source>
</evidence>